<proteinExistence type="inferred from homology"/>
<keyword evidence="3" id="KW-0732">Signal</keyword>
<evidence type="ECO:0000313" key="6">
    <source>
        <dbReference type="EMBL" id="SUI75581.1"/>
    </source>
</evidence>
<dbReference type="EMBL" id="UGYN01000002">
    <property type="protein sequence ID" value="SUI75581.1"/>
    <property type="molecule type" value="Genomic_DNA"/>
</dbReference>
<sequence length="179" mass="19292">MLPKVQCVVVSSLLFMVSGSLAWSATPAGWGRVNMQGSIIETACAIDTQSRDQTIDMDTAPVSQIARDGQGVSRPFSIRLVNCVLGRIDPRLPDWQRFQVTFDGRADTGGFGVEGEANGVALQITDAGGNIANPGQALPAGEIIPGDKTLNYSMRLVGNNQVLKAGEYYSTLRFKMDYY</sequence>
<protein>
    <submittedName>
        <fullName evidence="6">PAP fimbrial minor pilin protein</fullName>
    </submittedName>
</protein>
<evidence type="ECO:0000259" key="5">
    <source>
        <dbReference type="Pfam" id="PF00419"/>
    </source>
</evidence>
<gene>
    <name evidence="6" type="primary">papH_6</name>
    <name evidence="6" type="ORF">NCTC11544_03628</name>
</gene>
<reference evidence="6 7" key="1">
    <citation type="submission" date="2018-06" db="EMBL/GenBank/DDBJ databases">
        <authorList>
            <consortium name="Pathogen Informatics"/>
            <person name="Doyle S."/>
        </authorList>
    </citation>
    <scope>NUCLEOTIDE SEQUENCE [LARGE SCALE GENOMIC DNA]</scope>
    <source>
        <strain evidence="6 7">NCTC11544</strain>
    </source>
</reference>
<evidence type="ECO:0000256" key="2">
    <source>
        <dbReference type="ARBA" id="ARBA00006671"/>
    </source>
</evidence>
<evidence type="ECO:0000256" key="3">
    <source>
        <dbReference type="ARBA" id="ARBA00022729"/>
    </source>
</evidence>
<dbReference type="GO" id="GO:0009289">
    <property type="term" value="C:pilus"/>
    <property type="evidence" value="ECO:0007669"/>
    <property type="project" value="UniProtKB-SubCell"/>
</dbReference>
<comment type="similarity">
    <text evidence="2">Belongs to the fimbrial protein family.</text>
</comment>
<dbReference type="PANTHER" id="PTHR33420">
    <property type="entry name" value="FIMBRIAL SUBUNIT ELFA-RELATED"/>
    <property type="match status" value="1"/>
</dbReference>
<dbReference type="InterPro" id="IPR008966">
    <property type="entry name" value="Adhesion_dom_sf"/>
</dbReference>
<evidence type="ECO:0000256" key="1">
    <source>
        <dbReference type="ARBA" id="ARBA00004561"/>
    </source>
</evidence>
<dbReference type="InterPro" id="IPR036937">
    <property type="entry name" value="Adhesion_dom_fimbrial_sf"/>
</dbReference>
<feature type="domain" description="Fimbrial-type adhesion" evidence="5">
    <location>
        <begin position="34"/>
        <end position="178"/>
    </location>
</feature>
<dbReference type="GO" id="GO:0043709">
    <property type="term" value="P:cell adhesion involved in single-species biofilm formation"/>
    <property type="evidence" value="ECO:0007669"/>
    <property type="project" value="TreeGrafter"/>
</dbReference>
<evidence type="ECO:0000313" key="7">
    <source>
        <dbReference type="Proteomes" id="UP000255529"/>
    </source>
</evidence>
<dbReference type="AlphaFoldDB" id="A0A2X2ITK1"/>
<accession>A0A2X2ITK1</accession>
<dbReference type="PANTHER" id="PTHR33420:SF12">
    <property type="entry name" value="FIMBRIN-LIKE PROTEIN FIMI-RELATED"/>
    <property type="match status" value="1"/>
</dbReference>
<dbReference type="InterPro" id="IPR000259">
    <property type="entry name" value="Adhesion_dom_fimbrial"/>
</dbReference>
<organism evidence="6 7">
    <name type="scientific">Serratia quinivorans</name>
    <dbReference type="NCBI Taxonomy" id="137545"/>
    <lineage>
        <taxon>Bacteria</taxon>
        <taxon>Pseudomonadati</taxon>
        <taxon>Pseudomonadota</taxon>
        <taxon>Gammaproteobacteria</taxon>
        <taxon>Enterobacterales</taxon>
        <taxon>Yersiniaceae</taxon>
        <taxon>Serratia</taxon>
    </lineage>
</organism>
<dbReference type="Proteomes" id="UP000255529">
    <property type="component" value="Unassembled WGS sequence"/>
</dbReference>
<dbReference type="InterPro" id="IPR050263">
    <property type="entry name" value="Bact_Fimbrial_Adh_Pro"/>
</dbReference>
<evidence type="ECO:0000256" key="4">
    <source>
        <dbReference type="ARBA" id="ARBA00023263"/>
    </source>
</evidence>
<name>A0A2X2ITK1_9GAMM</name>
<dbReference type="SUPFAM" id="SSF49401">
    <property type="entry name" value="Bacterial adhesins"/>
    <property type="match status" value="1"/>
</dbReference>
<comment type="subcellular location">
    <subcellularLocation>
        <location evidence="1">Fimbrium</location>
    </subcellularLocation>
</comment>
<keyword evidence="4" id="KW-0281">Fimbrium</keyword>
<dbReference type="Pfam" id="PF00419">
    <property type="entry name" value="Fimbrial"/>
    <property type="match status" value="1"/>
</dbReference>
<dbReference type="Gene3D" id="2.60.40.1090">
    <property type="entry name" value="Fimbrial-type adhesion domain"/>
    <property type="match status" value="1"/>
</dbReference>